<dbReference type="NCBIfam" id="TIGR01629">
    <property type="entry name" value="rep_II_X"/>
    <property type="match status" value="1"/>
</dbReference>
<dbReference type="Proteomes" id="UP000053676">
    <property type="component" value="Unassembled WGS sequence"/>
</dbReference>
<dbReference type="GO" id="GO:0006260">
    <property type="term" value="P:DNA replication"/>
    <property type="evidence" value="ECO:0007669"/>
    <property type="project" value="InterPro"/>
</dbReference>
<gene>
    <name evidence="2" type="ORF">NECAME_17722</name>
</gene>
<reference evidence="3" key="1">
    <citation type="journal article" date="2014" name="Nat. Genet.">
        <title>Genome of the human hookworm Necator americanus.</title>
        <authorList>
            <person name="Tang Y.T."/>
            <person name="Gao X."/>
            <person name="Rosa B.A."/>
            <person name="Abubucker S."/>
            <person name="Hallsworth-Pepin K."/>
            <person name="Martin J."/>
            <person name="Tyagi R."/>
            <person name="Heizer E."/>
            <person name="Zhang X."/>
            <person name="Bhonagiri-Palsikar V."/>
            <person name="Minx P."/>
            <person name="Warren W.C."/>
            <person name="Wang Q."/>
            <person name="Zhan B."/>
            <person name="Hotez P.J."/>
            <person name="Sternberg P.W."/>
            <person name="Dougall A."/>
            <person name="Gaze S.T."/>
            <person name="Mulvenna J."/>
            <person name="Sotillo J."/>
            <person name="Ranganathan S."/>
            <person name="Rabelo E.M."/>
            <person name="Wilson R.K."/>
            <person name="Felgner P.L."/>
            <person name="Bethony J."/>
            <person name="Hawdon J.M."/>
            <person name="Gasser R.B."/>
            <person name="Loukas A."/>
            <person name="Mitreva M."/>
        </authorList>
    </citation>
    <scope>NUCLEOTIDE SEQUENCE [LARGE SCALE GENOMIC DNA]</scope>
</reference>
<evidence type="ECO:0000313" key="3">
    <source>
        <dbReference type="Proteomes" id="UP000053676"/>
    </source>
</evidence>
<dbReference type="InterPro" id="IPR022686">
    <property type="entry name" value="G2P_N"/>
</dbReference>
<evidence type="ECO:0000259" key="1">
    <source>
        <dbReference type="Pfam" id="PF05144"/>
    </source>
</evidence>
<name>W2TN48_NECAM</name>
<dbReference type="EMBL" id="KI658487">
    <property type="protein sequence ID" value="ETN82422.1"/>
    <property type="molecule type" value="Genomic_DNA"/>
</dbReference>
<protein>
    <submittedName>
        <fullName evidence="2">Putative Phage replication protein CRI</fullName>
    </submittedName>
</protein>
<accession>W2TN48</accession>
<proteinExistence type="predicted"/>
<sequence length="321" mass="36845">MLDWLSLRLPIVRQDGSFVIPREDIDRLTDQLGRVICISGTGELEWQAIKWESVRSDTHQLVVRVTDHVCIQGSPARCGQNDNVFGSFDVLDCFHRMVSFASHYLAVDLPRDPGHWQCRRVDVTQNYDLKVPAIVRQALLYLKQSEGGHYQTSTSSETIYWNQRSRLRSGKAYHKGPHLRKQVKASQAQACSNRLDLSDRLLRLELRLGGQFWRERATKNWVKDMSENSLYDSVVRAANTPGAGQAAWKTYLMIKSEGMRQAQSKTGKRSWYRHLKILHQAGFSLAQLQSPTVVPIVRYRTIELGNPVRSWEELEQRARAA</sequence>
<dbReference type="InterPro" id="IPR006516">
    <property type="entry name" value="G2P"/>
</dbReference>
<evidence type="ECO:0000313" key="2">
    <source>
        <dbReference type="EMBL" id="ETN82422.1"/>
    </source>
</evidence>
<feature type="domain" description="Replication-associated protein G2P N-terminal" evidence="1">
    <location>
        <begin position="1"/>
        <end position="215"/>
    </location>
</feature>
<keyword evidence="3" id="KW-1185">Reference proteome</keyword>
<organism evidence="2 3">
    <name type="scientific">Necator americanus</name>
    <name type="common">Human hookworm</name>
    <dbReference type="NCBI Taxonomy" id="51031"/>
    <lineage>
        <taxon>Eukaryota</taxon>
        <taxon>Metazoa</taxon>
        <taxon>Ecdysozoa</taxon>
        <taxon>Nematoda</taxon>
        <taxon>Chromadorea</taxon>
        <taxon>Rhabditida</taxon>
        <taxon>Rhabditina</taxon>
        <taxon>Rhabditomorpha</taxon>
        <taxon>Strongyloidea</taxon>
        <taxon>Ancylostomatidae</taxon>
        <taxon>Bunostominae</taxon>
        <taxon>Necator</taxon>
    </lineage>
</organism>
<dbReference type="KEGG" id="nai:NECAME_17722"/>
<dbReference type="Pfam" id="PF05144">
    <property type="entry name" value="Phage_CRI"/>
    <property type="match status" value="1"/>
</dbReference>
<dbReference type="AlphaFoldDB" id="W2TN48"/>